<feature type="domain" description="N-acetyltransferase" evidence="1">
    <location>
        <begin position="104"/>
        <end position="150"/>
    </location>
</feature>
<keyword evidence="3" id="KW-1185">Reference proteome</keyword>
<dbReference type="InterPro" id="IPR000182">
    <property type="entry name" value="GNAT_dom"/>
</dbReference>
<accession>A0ABP8V2R0</accession>
<evidence type="ECO:0000313" key="2">
    <source>
        <dbReference type="EMBL" id="GAA4649718.1"/>
    </source>
</evidence>
<comment type="caution">
    <text evidence="2">The sequence shown here is derived from an EMBL/GenBank/DDBJ whole genome shotgun (WGS) entry which is preliminary data.</text>
</comment>
<proteinExistence type="predicted"/>
<sequence length="153" mass="16802">MLVSKSMKISSHLYCKIKSSGCQLEHCPYDGQFVARITYTLAMLDCPFVEAINLVISQIYDMEKCFAALPSDDKSGILLMTSLENKKLEGMVYFGAHIENKKNQFYPTPTGPGSILEVKLLAVDPQAKGKGLGTKLLACVVDVARINNIHSVT</sequence>
<name>A0ABP8V2R0_9GAMM</name>
<dbReference type="Proteomes" id="UP001500604">
    <property type="component" value="Unassembled WGS sequence"/>
</dbReference>
<dbReference type="InterPro" id="IPR016181">
    <property type="entry name" value="Acyl_CoA_acyltransferase"/>
</dbReference>
<gene>
    <name evidence="2" type="ORF">GCM10023116_19980</name>
</gene>
<protein>
    <recommendedName>
        <fullName evidence="1">N-acetyltransferase domain-containing protein</fullName>
    </recommendedName>
</protein>
<evidence type="ECO:0000313" key="3">
    <source>
        <dbReference type="Proteomes" id="UP001500604"/>
    </source>
</evidence>
<dbReference type="Gene3D" id="3.40.630.30">
    <property type="match status" value="1"/>
</dbReference>
<reference evidence="3" key="1">
    <citation type="journal article" date="2019" name="Int. J. Syst. Evol. Microbiol.">
        <title>The Global Catalogue of Microorganisms (GCM) 10K type strain sequencing project: providing services to taxonomists for standard genome sequencing and annotation.</title>
        <authorList>
            <consortium name="The Broad Institute Genomics Platform"/>
            <consortium name="The Broad Institute Genome Sequencing Center for Infectious Disease"/>
            <person name="Wu L."/>
            <person name="Ma J."/>
        </authorList>
    </citation>
    <scope>NUCLEOTIDE SEQUENCE [LARGE SCALE GENOMIC DNA]</scope>
    <source>
        <strain evidence="3">JCM 17805</strain>
    </source>
</reference>
<dbReference type="CDD" id="cd04301">
    <property type="entry name" value="NAT_SF"/>
    <property type="match status" value="1"/>
</dbReference>
<evidence type="ECO:0000259" key="1">
    <source>
        <dbReference type="Pfam" id="PF00583"/>
    </source>
</evidence>
<dbReference type="SUPFAM" id="SSF55729">
    <property type="entry name" value="Acyl-CoA N-acyltransferases (Nat)"/>
    <property type="match status" value="1"/>
</dbReference>
<organism evidence="2 3">
    <name type="scientific">Kistimonas scapharcae</name>
    <dbReference type="NCBI Taxonomy" id="1036133"/>
    <lineage>
        <taxon>Bacteria</taxon>
        <taxon>Pseudomonadati</taxon>
        <taxon>Pseudomonadota</taxon>
        <taxon>Gammaproteobacteria</taxon>
        <taxon>Oceanospirillales</taxon>
        <taxon>Endozoicomonadaceae</taxon>
        <taxon>Kistimonas</taxon>
    </lineage>
</organism>
<dbReference type="Pfam" id="PF00583">
    <property type="entry name" value="Acetyltransf_1"/>
    <property type="match status" value="1"/>
</dbReference>
<dbReference type="EMBL" id="BAABFL010000275">
    <property type="protein sequence ID" value="GAA4649718.1"/>
    <property type="molecule type" value="Genomic_DNA"/>
</dbReference>